<reference evidence="2 3" key="1">
    <citation type="submission" date="2024-06" db="EMBL/GenBank/DDBJ databases">
        <title>The Natural Products Discovery Center: Release of the First 8490 Sequenced Strains for Exploring Actinobacteria Biosynthetic Diversity.</title>
        <authorList>
            <person name="Kalkreuter E."/>
            <person name="Kautsar S.A."/>
            <person name="Yang D."/>
            <person name="Bader C.D."/>
            <person name="Teijaro C.N."/>
            <person name="Fluegel L."/>
            <person name="Davis C.M."/>
            <person name="Simpson J.R."/>
            <person name="Lauterbach L."/>
            <person name="Steele A.D."/>
            <person name="Gui C."/>
            <person name="Meng S."/>
            <person name="Li G."/>
            <person name="Viehrig K."/>
            <person name="Ye F."/>
            <person name="Su P."/>
            <person name="Kiefer A.F."/>
            <person name="Nichols A."/>
            <person name="Cepeda A.J."/>
            <person name="Yan W."/>
            <person name="Fan B."/>
            <person name="Jiang Y."/>
            <person name="Adhikari A."/>
            <person name="Zheng C.-J."/>
            <person name="Schuster L."/>
            <person name="Cowan T.M."/>
            <person name="Smanski M.J."/>
            <person name="Chevrette M.G."/>
            <person name="De Carvalho L.P.S."/>
            <person name="Shen B."/>
        </authorList>
    </citation>
    <scope>NUCLEOTIDE SEQUENCE [LARGE SCALE GENOMIC DNA]</scope>
    <source>
        <strain evidence="2 3">NPDC048946</strain>
    </source>
</reference>
<evidence type="ECO:0000256" key="1">
    <source>
        <dbReference type="SAM" id="MobiDB-lite"/>
    </source>
</evidence>
<keyword evidence="3" id="KW-1185">Reference proteome</keyword>
<sequence>MASYTLGVGESTTPVDQKPWQLDGAFCPESGPAVDTEPCGLAATGGTSHWTRTGPTTTVRTFAYGCLAGHAWTVDVSGHCPDRPADTATGDTTEPAADAVRLAHA</sequence>
<feature type="region of interest" description="Disordered" evidence="1">
    <location>
        <begin position="84"/>
        <end position="105"/>
    </location>
</feature>
<evidence type="ECO:0000313" key="3">
    <source>
        <dbReference type="Proteomes" id="UP001551482"/>
    </source>
</evidence>
<protein>
    <submittedName>
        <fullName evidence="2">Uncharacterized protein</fullName>
    </submittedName>
</protein>
<dbReference type="EMBL" id="JBEZFP010000150">
    <property type="protein sequence ID" value="MEU8139025.1"/>
    <property type="molecule type" value="Genomic_DNA"/>
</dbReference>
<proteinExistence type="predicted"/>
<name>A0ABV3DTG6_9ACTN</name>
<gene>
    <name evidence="2" type="ORF">AB0C36_36690</name>
</gene>
<dbReference type="Proteomes" id="UP001551482">
    <property type="component" value="Unassembled WGS sequence"/>
</dbReference>
<evidence type="ECO:0000313" key="2">
    <source>
        <dbReference type="EMBL" id="MEU8139025.1"/>
    </source>
</evidence>
<organism evidence="2 3">
    <name type="scientific">Streptodolium elevatio</name>
    <dbReference type="NCBI Taxonomy" id="3157996"/>
    <lineage>
        <taxon>Bacteria</taxon>
        <taxon>Bacillati</taxon>
        <taxon>Actinomycetota</taxon>
        <taxon>Actinomycetes</taxon>
        <taxon>Kitasatosporales</taxon>
        <taxon>Streptomycetaceae</taxon>
        <taxon>Streptodolium</taxon>
    </lineage>
</organism>
<comment type="caution">
    <text evidence="2">The sequence shown here is derived from an EMBL/GenBank/DDBJ whole genome shotgun (WGS) entry which is preliminary data.</text>
</comment>
<accession>A0ABV3DTG6</accession>
<dbReference type="RefSeq" id="WP_358362856.1">
    <property type="nucleotide sequence ID" value="NZ_JBEZFP010000150.1"/>
</dbReference>